<evidence type="ECO:0000256" key="2">
    <source>
        <dbReference type="ARBA" id="ARBA00022490"/>
    </source>
</evidence>
<gene>
    <name evidence="3" type="ORF">PACLA_8A070674</name>
</gene>
<organism evidence="3 4">
    <name type="scientific">Paramuricea clavata</name>
    <name type="common">Red gorgonian</name>
    <name type="synonym">Violescent sea-whip</name>
    <dbReference type="NCBI Taxonomy" id="317549"/>
    <lineage>
        <taxon>Eukaryota</taxon>
        <taxon>Metazoa</taxon>
        <taxon>Cnidaria</taxon>
        <taxon>Anthozoa</taxon>
        <taxon>Octocorallia</taxon>
        <taxon>Malacalcyonacea</taxon>
        <taxon>Plexauridae</taxon>
        <taxon>Paramuricea</taxon>
    </lineage>
</organism>
<dbReference type="Gene3D" id="3.30.710.10">
    <property type="entry name" value="Potassium Channel Kv1.1, Chain A"/>
    <property type="match status" value="1"/>
</dbReference>
<sequence>MTTTLSEDWQIETKTVLERNKFMFNKSLMSDVTFVVRESDGTDERNMYIPAHKYVLATSSPVFFAMFYGNLAEKSNEIHLPDADSSSFLEFLKYLYSDECKLTVEIAIDVLYLAKKYIIPYLEKLCTSFLQDNITASNAFTLLSQSLKIGEEDLQKKCWYYIDSHCQEALASDAFLNVEQAILHSMLELETLNVKEINLFHALVKWSDHQCKVKGLELTSENKRAVLGDAVYCVRYLTMTQKEFAENVSKTALLNKDEVIAIFQMLNDVPPSNSELQATLSKRIQGKPRQLKPTQRCSRFSQDQIRTSKTLGGWQYTSGHPDILNFSVDKDIYFHGVRLFGAIGHNSRYTVELTFNNVKVNDRFYSERKNTLIPGFDVLLPSPVVVKKGQWYEISALVKGNGSYYGERGASSVNVLASRSISAIVRTLMFRIIRR</sequence>
<comment type="caution">
    <text evidence="3">The sequence shown here is derived from an EMBL/GenBank/DDBJ whole genome shotgun (WGS) entry which is preliminary data.</text>
</comment>
<dbReference type="PROSITE" id="PS50097">
    <property type="entry name" value="BTB"/>
    <property type="match status" value="1"/>
</dbReference>
<dbReference type="Pfam" id="PF08005">
    <property type="entry name" value="PHR"/>
    <property type="match status" value="1"/>
</dbReference>
<comment type="subcellular location">
    <subcellularLocation>
        <location evidence="1">Cytoplasm</location>
    </subcellularLocation>
</comment>
<name>A0A7D9D6L0_PARCT</name>
<accession>A0A7D9D6L0</accession>
<dbReference type="InterPro" id="IPR038648">
    <property type="entry name" value="PHR_sf"/>
</dbReference>
<dbReference type="InterPro" id="IPR000210">
    <property type="entry name" value="BTB/POZ_dom"/>
</dbReference>
<dbReference type="PANTHER" id="PTHR45774:SF3">
    <property type="entry name" value="BTB (POZ) DOMAIN-CONTAINING 2B-RELATED"/>
    <property type="match status" value="1"/>
</dbReference>
<dbReference type="SMART" id="SM00875">
    <property type="entry name" value="BACK"/>
    <property type="match status" value="1"/>
</dbReference>
<dbReference type="SUPFAM" id="SSF54695">
    <property type="entry name" value="POZ domain"/>
    <property type="match status" value="1"/>
</dbReference>
<keyword evidence="2" id="KW-0963">Cytoplasm</keyword>
<dbReference type="GO" id="GO:0022008">
    <property type="term" value="P:neurogenesis"/>
    <property type="evidence" value="ECO:0007669"/>
    <property type="project" value="TreeGrafter"/>
</dbReference>
<dbReference type="OrthoDB" id="45365at2759"/>
<protein>
    <submittedName>
        <fullName evidence="3">BTB POZ domain-containing 6-B-like</fullName>
    </submittedName>
</protein>
<dbReference type="InterPro" id="IPR011705">
    <property type="entry name" value="BACK"/>
</dbReference>
<dbReference type="Proteomes" id="UP001152795">
    <property type="component" value="Unassembled WGS sequence"/>
</dbReference>
<dbReference type="PANTHER" id="PTHR45774">
    <property type="entry name" value="BTB/POZ DOMAIN-CONTAINING"/>
    <property type="match status" value="1"/>
</dbReference>
<keyword evidence="4" id="KW-1185">Reference proteome</keyword>
<dbReference type="Gene3D" id="2.60.120.820">
    <property type="entry name" value="PHR domain"/>
    <property type="match status" value="1"/>
</dbReference>
<proteinExistence type="predicted"/>
<dbReference type="AlphaFoldDB" id="A0A7D9D6L0"/>
<dbReference type="EMBL" id="CACRXK020000097">
    <property type="protein sequence ID" value="CAB3978220.1"/>
    <property type="molecule type" value="Genomic_DNA"/>
</dbReference>
<evidence type="ECO:0000313" key="4">
    <source>
        <dbReference type="Proteomes" id="UP001152795"/>
    </source>
</evidence>
<evidence type="ECO:0000313" key="3">
    <source>
        <dbReference type="EMBL" id="CAB3978220.1"/>
    </source>
</evidence>
<dbReference type="InterPro" id="IPR011333">
    <property type="entry name" value="SKP1/BTB/POZ_sf"/>
</dbReference>
<dbReference type="GO" id="GO:0005829">
    <property type="term" value="C:cytosol"/>
    <property type="evidence" value="ECO:0007669"/>
    <property type="project" value="TreeGrafter"/>
</dbReference>
<evidence type="ECO:0000256" key="1">
    <source>
        <dbReference type="ARBA" id="ARBA00004496"/>
    </source>
</evidence>
<dbReference type="Pfam" id="PF07707">
    <property type="entry name" value="BACK"/>
    <property type="match status" value="1"/>
</dbReference>
<dbReference type="Gene3D" id="1.25.40.420">
    <property type="match status" value="1"/>
</dbReference>
<reference evidence="3" key="1">
    <citation type="submission" date="2020-04" db="EMBL/GenBank/DDBJ databases">
        <authorList>
            <person name="Alioto T."/>
            <person name="Alioto T."/>
            <person name="Gomez Garrido J."/>
        </authorList>
    </citation>
    <scope>NUCLEOTIDE SEQUENCE</scope>
    <source>
        <strain evidence="3">A484AB</strain>
    </source>
</reference>
<dbReference type="InterPro" id="IPR012983">
    <property type="entry name" value="PHR"/>
</dbReference>
<dbReference type="SMART" id="SM00225">
    <property type="entry name" value="BTB"/>
    <property type="match status" value="1"/>
</dbReference>
<dbReference type="Pfam" id="PF00651">
    <property type="entry name" value="BTB"/>
    <property type="match status" value="1"/>
</dbReference>